<evidence type="ECO:0000313" key="2">
    <source>
        <dbReference type="Proteomes" id="UP001500979"/>
    </source>
</evidence>
<gene>
    <name evidence="1" type="ORF">GCM10010470_65960</name>
</gene>
<reference evidence="1 2" key="1">
    <citation type="journal article" date="2019" name="Int. J. Syst. Evol. Microbiol.">
        <title>The Global Catalogue of Microorganisms (GCM) 10K type strain sequencing project: providing services to taxonomists for standard genome sequencing and annotation.</title>
        <authorList>
            <consortium name="The Broad Institute Genomics Platform"/>
            <consortium name="The Broad Institute Genome Sequencing Center for Infectious Disease"/>
            <person name="Wu L."/>
            <person name="Ma J."/>
        </authorList>
    </citation>
    <scope>NUCLEOTIDE SEQUENCE [LARGE SCALE GENOMIC DNA]</scope>
    <source>
        <strain evidence="1 2">JCM 9383</strain>
    </source>
</reference>
<dbReference type="Proteomes" id="UP001500979">
    <property type="component" value="Unassembled WGS sequence"/>
</dbReference>
<comment type="caution">
    <text evidence="1">The sequence shown here is derived from an EMBL/GenBank/DDBJ whole genome shotgun (WGS) entry which is preliminary data.</text>
</comment>
<keyword evidence="2" id="KW-1185">Reference proteome</keyword>
<evidence type="ECO:0000313" key="1">
    <source>
        <dbReference type="EMBL" id="GAA2821499.1"/>
    </source>
</evidence>
<protein>
    <submittedName>
        <fullName evidence="1">Uncharacterized protein</fullName>
    </submittedName>
</protein>
<proteinExistence type="predicted"/>
<sequence length="97" mass="11098">MKRALLNPGWRTRRALRSAAVLDEVVDSQVGMVPGLPPELRKRSADHLAELVLLAQSYRHYAAGWIDRRELEHRACAALDRMESRRGPRLGQLTERE</sequence>
<accession>A0ABN3VPH6</accession>
<dbReference type="EMBL" id="BAAAUX010000045">
    <property type="protein sequence ID" value="GAA2821499.1"/>
    <property type="molecule type" value="Genomic_DNA"/>
</dbReference>
<name>A0ABN3VPH6_9PSEU</name>
<organism evidence="1 2">
    <name type="scientific">Saccharopolyspora taberi</name>
    <dbReference type="NCBI Taxonomy" id="60895"/>
    <lineage>
        <taxon>Bacteria</taxon>
        <taxon>Bacillati</taxon>
        <taxon>Actinomycetota</taxon>
        <taxon>Actinomycetes</taxon>
        <taxon>Pseudonocardiales</taxon>
        <taxon>Pseudonocardiaceae</taxon>
        <taxon>Saccharopolyspora</taxon>
    </lineage>
</organism>